<dbReference type="GeneID" id="117570535"/>
<dbReference type="RefSeq" id="XP_051860630.1">
    <property type="nucleotide sequence ID" value="XM_052004670.1"/>
</dbReference>
<protein>
    <submittedName>
        <fullName evidence="2">Uncharacterized protein CG13380-like isoform X1</fullName>
    </submittedName>
</protein>
<dbReference type="OrthoDB" id="7811679at2759"/>
<sequence length="118" mass="13903">MASSNLPLKMEVDENNNDENVVNYNKLIYILPLDYKYEVQKCICERPQKVFECGNCHHYFRGRIRLQCKVHPQDVFLMDFQTCPYCFAPAGNAKESELTWSQIRKMEEAKLPNDSDDF</sequence>
<proteinExistence type="predicted"/>
<gene>
    <name evidence="2" type="primary">LOC117570535</name>
</gene>
<evidence type="ECO:0000313" key="2">
    <source>
        <dbReference type="RefSeq" id="XP_051860630.1"/>
    </source>
</evidence>
<accession>A0A9C6SRG1</accession>
<dbReference type="Proteomes" id="UP000515160">
    <property type="component" value="Chromosome 3"/>
</dbReference>
<evidence type="ECO:0000313" key="1">
    <source>
        <dbReference type="Proteomes" id="UP000515160"/>
    </source>
</evidence>
<name>A0A9C6SRG1_DROAB</name>
<keyword evidence="1" id="KW-1185">Reference proteome</keyword>
<organism evidence="1 2">
    <name type="scientific">Drosophila albomicans</name>
    <name type="common">Fruit fly</name>
    <dbReference type="NCBI Taxonomy" id="7291"/>
    <lineage>
        <taxon>Eukaryota</taxon>
        <taxon>Metazoa</taxon>
        <taxon>Ecdysozoa</taxon>
        <taxon>Arthropoda</taxon>
        <taxon>Hexapoda</taxon>
        <taxon>Insecta</taxon>
        <taxon>Pterygota</taxon>
        <taxon>Neoptera</taxon>
        <taxon>Endopterygota</taxon>
        <taxon>Diptera</taxon>
        <taxon>Brachycera</taxon>
        <taxon>Muscomorpha</taxon>
        <taxon>Ephydroidea</taxon>
        <taxon>Drosophilidae</taxon>
        <taxon>Drosophila</taxon>
    </lineage>
</organism>
<dbReference type="AlphaFoldDB" id="A0A9C6SRG1"/>
<reference evidence="2" key="1">
    <citation type="submission" date="2025-08" db="UniProtKB">
        <authorList>
            <consortium name="RefSeq"/>
        </authorList>
    </citation>
    <scope>IDENTIFICATION</scope>
    <source>
        <strain evidence="2">15112-1751.03</strain>
        <tissue evidence="2">Whole Adult</tissue>
    </source>
</reference>